<dbReference type="Pfam" id="PF02720">
    <property type="entry name" value="DUF222"/>
    <property type="match status" value="1"/>
</dbReference>
<name>A0ABW3VIZ4_9PSEU</name>
<dbReference type="SMART" id="SM00507">
    <property type="entry name" value="HNHc"/>
    <property type="match status" value="1"/>
</dbReference>
<dbReference type="Proteomes" id="UP001597182">
    <property type="component" value="Unassembled WGS sequence"/>
</dbReference>
<evidence type="ECO:0000313" key="4">
    <source>
        <dbReference type="EMBL" id="MFD1234034.1"/>
    </source>
</evidence>
<protein>
    <submittedName>
        <fullName evidence="4">DUF222 domain-containing protein</fullName>
    </submittedName>
</protein>
<dbReference type="InterPro" id="IPR003615">
    <property type="entry name" value="HNH_nuc"/>
</dbReference>
<evidence type="ECO:0000313" key="5">
    <source>
        <dbReference type="Proteomes" id="UP001597182"/>
    </source>
</evidence>
<gene>
    <name evidence="4" type="ORF">ACFQ34_12135</name>
</gene>
<comment type="caution">
    <text evidence="4">The sequence shown here is derived from an EMBL/GenBank/DDBJ whole genome shotgun (WGS) entry which is preliminary data.</text>
</comment>
<proteinExistence type="inferred from homology"/>
<dbReference type="Pfam" id="PF01844">
    <property type="entry name" value="HNH"/>
    <property type="match status" value="1"/>
</dbReference>
<dbReference type="InterPro" id="IPR003870">
    <property type="entry name" value="DUF222"/>
</dbReference>
<evidence type="ECO:0000256" key="2">
    <source>
        <dbReference type="SAM" id="MobiDB-lite"/>
    </source>
</evidence>
<dbReference type="CDD" id="cd00085">
    <property type="entry name" value="HNHc"/>
    <property type="match status" value="1"/>
</dbReference>
<comment type="similarity">
    <text evidence="1">Belongs to the Rv1128c/1148c/1588c/1702c/1945/3466 family.</text>
</comment>
<accession>A0ABW3VIZ4</accession>
<feature type="compositionally biased region" description="Low complexity" evidence="2">
    <location>
        <begin position="423"/>
        <end position="432"/>
    </location>
</feature>
<organism evidence="4 5">
    <name type="scientific">Pseudonocardia benzenivorans</name>
    <dbReference type="NCBI Taxonomy" id="228005"/>
    <lineage>
        <taxon>Bacteria</taxon>
        <taxon>Bacillati</taxon>
        <taxon>Actinomycetota</taxon>
        <taxon>Actinomycetes</taxon>
        <taxon>Pseudonocardiales</taxon>
        <taxon>Pseudonocardiaceae</taxon>
        <taxon>Pseudonocardia</taxon>
    </lineage>
</organism>
<dbReference type="EMBL" id="JBHTMB010000105">
    <property type="protein sequence ID" value="MFD1234034.1"/>
    <property type="molecule type" value="Genomic_DNA"/>
</dbReference>
<dbReference type="Gene3D" id="1.10.30.50">
    <property type="match status" value="1"/>
</dbReference>
<feature type="region of interest" description="Disordered" evidence="2">
    <location>
        <begin position="410"/>
        <end position="442"/>
    </location>
</feature>
<reference evidence="5" key="1">
    <citation type="journal article" date="2019" name="Int. J. Syst. Evol. Microbiol.">
        <title>The Global Catalogue of Microorganisms (GCM) 10K type strain sequencing project: providing services to taxonomists for standard genome sequencing and annotation.</title>
        <authorList>
            <consortium name="The Broad Institute Genomics Platform"/>
            <consortium name="The Broad Institute Genome Sequencing Center for Infectious Disease"/>
            <person name="Wu L."/>
            <person name="Ma J."/>
        </authorList>
    </citation>
    <scope>NUCLEOTIDE SEQUENCE [LARGE SCALE GENOMIC DNA]</scope>
    <source>
        <strain evidence="5">CCUG 49018</strain>
    </source>
</reference>
<evidence type="ECO:0000256" key="1">
    <source>
        <dbReference type="ARBA" id="ARBA00023450"/>
    </source>
</evidence>
<evidence type="ECO:0000259" key="3">
    <source>
        <dbReference type="SMART" id="SM00507"/>
    </source>
</evidence>
<dbReference type="RefSeq" id="WP_013675060.1">
    <property type="nucleotide sequence ID" value="NZ_BAABKS010000058.1"/>
</dbReference>
<sequence length="442" mass="47586">MPSAPLVAAHRLLQEATVELTMASTPGTDADELLSVLTMCEAAVRVLERVSVAAIADLQRRGMFAERGYRSAVTALADLLGWERSEARRRLAVAEQAVERTGLDGARLPARLAATAAVFAAGMCSARHVEIVARVLDGPAARRLPPDVWAAAEAQLAAKAGDYSAADLHAWATALVETLDQDGPEPDDRPPVPVNELLLTRNPDGAGGRLKARIDDPTMYDAIVTVLDAHARPATADDDRPDAQRKAEALADVCAFVLDHGDVPARGGERPHLTVAVGLEDLENRARAACLDLGGPLSPEQLRLLCCDARVVPVVLGGAGQPLDVGRARRVIPDGLRRAIAARDRGCARCGRPPSWCEIHHVVPWESGGPTSIDNCAMLCRACHRLVHHGGWDVRLRDGLPEFRPPRWIDRGRRPRSRPPRAPIRFRAPATRSPSARMFADA</sequence>
<dbReference type="InterPro" id="IPR002711">
    <property type="entry name" value="HNH"/>
</dbReference>
<keyword evidence="5" id="KW-1185">Reference proteome</keyword>
<feature type="domain" description="HNH nuclease" evidence="3">
    <location>
        <begin position="335"/>
        <end position="385"/>
    </location>
</feature>